<dbReference type="EMBL" id="JAAKZY010000229">
    <property type="protein sequence ID" value="NGO14031.1"/>
    <property type="molecule type" value="Genomic_DNA"/>
</dbReference>
<evidence type="ECO:0000313" key="2">
    <source>
        <dbReference type="Proteomes" id="UP000472335"/>
    </source>
</evidence>
<proteinExistence type="predicted"/>
<keyword evidence="2" id="KW-1185">Reference proteome</keyword>
<comment type="caution">
    <text evidence="1">The sequence shown here is derived from an EMBL/GenBank/DDBJ whole genome shotgun (WGS) entry which is preliminary data.</text>
</comment>
<name>A0A6G4VJ81_9ACTN</name>
<dbReference type="RefSeq" id="WP_165268000.1">
    <property type="nucleotide sequence ID" value="NZ_JAAKZY010000229.1"/>
</dbReference>
<accession>A0A6G4VJ81</accession>
<protein>
    <submittedName>
        <fullName evidence="1">Uncharacterized protein</fullName>
    </submittedName>
</protein>
<sequence>MPKRERDDDTAPFLELRIGGLHLTLQRPPVKFLSLVATLAGSGFTAWLW</sequence>
<gene>
    <name evidence="1" type="ORF">G5C60_42195</name>
</gene>
<organism evidence="1 2">
    <name type="scientific">Streptomyces scabichelini</name>
    <dbReference type="NCBI Taxonomy" id="2711217"/>
    <lineage>
        <taxon>Bacteria</taxon>
        <taxon>Bacillati</taxon>
        <taxon>Actinomycetota</taxon>
        <taxon>Actinomycetes</taxon>
        <taxon>Kitasatosporales</taxon>
        <taxon>Streptomycetaceae</taxon>
        <taxon>Streptomyces</taxon>
    </lineage>
</organism>
<reference evidence="1 2" key="1">
    <citation type="submission" date="2020-02" db="EMBL/GenBank/DDBJ databases">
        <title>Whole-genome analyses of novel actinobacteria.</title>
        <authorList>
            <person name="Sahin N."/>
            <person name="Gencbay T."/>
        </authorList>
    </citation>
    <scope>NUCLEOTIDE SEQUENCE [LARGE SCALE GENOMIC DNA]</scope>
    <source>
        <strain evidence="1 2">HC44</strain>
    </source>
</reference>
<dbReference type="Proteomes" id="UP000472335">
    <property type="component" value="Unassembled WGS sequence"/>
</dbReference>
<evidence type="ECO:0000313" key="1">
    <source>
        <dbReference type="EMBL" id="NGO14031.1"/>
    </source>
</evidence>
<dbReference type="AlphaFoldDB" id="A0A6G4VJ81"/>